<dbReference type="InterPro" id="IPR026983">
    <property type="entry name" value="DHC"/>
</dbReference>
<accession>A0AAW0BBK8</accession>
<reference evidence="2 3" key="1">
    <citation type="submission" date="2024-01" db="EMBL/GenBank/DDBJ databases">
        <title>A draft genome for a cacao thread blight-causing isolate of Paramarasmius palmivorus.</title>
        <authorList>
            <person name="Baruah I.K."/>
            <person name="Bukari Y."/>
            <person name="Amoako-Attah I."/>
            <person name="Meinhardt L.W."/>
            <person name="Bailey B.A."/>
            <person name="Cohen S.P."/>
        </authorList>
    </citation>
    <scope>NUCLEOTIDE SEQUENCE [LARGE SCALE GENOMIC DNA]</scope>
    <source>
        <strain evidence="2 3">GH-12</strain>
    </source>
</reference>
<dbReference type="EMBL" id="JAYKXP010000139">
    <property type="protein sequence ID" value="KAK7023454.1"/>
    <property type="molecule type" value="Genomic_DNA"/>
</dbReference>
<dbReference type="InterPro" id="IPR024317">
    <property type="entry name" value="Dynein_heavy_chain_D4_dom"/>
</dbReference>
<name>A0AAW0BBK8_9AGAR</name>
<dbReference type="InterPro" id="IPR027417">
    <property type="entry name" value="P-loop_NTPase"/>
</dbReference>
<keyword evidence="3" id="KW-1185">Reference proteome</keyword>
<dbReference type="Pfam" id="PF12780">
    <property type="entry name" value="AAA_8"/>
    <property type="match status" value="1"/>
</dbReference>
<feature type="domain" description="Dynein heavy chain AAA module D4" evidence="1">
    <location>
        <begin position="83"/>
        <end position="168"/>
    </location>
</feature>
<gene>
    <name evidence="2" type="primary">DYN1_4</name>
    <name evidence="2" type="ORF">VNI00_016760</name>
</gene>
<evidence type="ECO:0000259" key="1">
    <source>
        <dbReference type="Pfam" id="PF12780"/>
    </source>
</evidence>
<dbReference type="PANTHER" id="PTHR46532:SF13">
    <property type="entry name" value="CYTOPLASMIC DYNEIN 1 HEAVY CHAIN 1"/>
    <property type="match status" value="1"/>
</dbReference>
<dbReference type="GO" id="GO:0051959">
    <property type="term" value="F:dynein light intermediate chain binding"/>
    <property type="evidence" value="ECO:0007669"/>
    <property type="project" value="InterPro"/>
</dbReference>
<evidence type="ECO:0000313" key="3">
    <source>
        <dbReference type="Proteomes" id="UP001383192"/>
    </source>
</evidence>
<proteinExistence type="predicted"/>
<organism evidence="2 3">
    <name type="scientific">Paramarasmius palmivorus</name>
    <dbReference type="NCBI Taxonomy" id="297713"/>
    <lineage>
        <taxon>Eukaryota</taxon>
        <taxon>Fungi</taxon>
        <taxon>Dikarya</taxon>
        <taxon>Basidiomycota</taxon>
        <taxon>Agaricomycotina</taxon>
        <taxon>Agaricomycetes</taxon>
        <taxon>Agaricomycetidae</taxon>
        <taxon>Agaricales</taxon>
        <taxon>Marasmiineae</taxon>
        <taxon>Marasmiaceae</taxon>
        <taxon>Paramarasmius</taxon>
    </lineage>
</organism>
<dbReference type="GO" id="GO:0005858">
    <property type="term" value="C:axonemal dynein complex"/>
    <property type="evidence" value="ECO:0007669"/>
    <property type="project" value="TreeGrafter"/>
</dbReference>
<dbReference type="GO" id="GO:0045505">
    <property type="term" value="F:dynein intermediate chain binding"/>
    <property type="evidence" value="ECO:0007669"/>
    <property type="project" value="InterPro"/>
</dbReference>
<dbReference type="AlphaFoldDB" id="A0AAW0BBK8"/>
<dbReference type="Gene3D" id="1.20.920.30">
    <property type="match status" value="1"/>
</dbReference>
<dbReference type="Proteomes" id="UP001383192">
    <property type="component" value="Unassembled WGS sequence"/>
</dbReference>
<protein>
    <submittedName>
        <fullName evidence="2">Dynein heavy chain</fullName>
    </submittedName>
</protein>
<evidence type="ECO:0000313" key="2">
    <source>
        <dbReference type="EMBL" id="KAK7023454.1"/>
    </source>
</evidence>
<sequence>MHEALRLFVDRHVTEEKRTWKDEHLDASALESFPTINRDEALNRPIFISNRTSKDYIPVDRETLREYTKARLRVFYLEELDVPLVLFKDVLDHVLPIDRVFRQIQGHLLLIGVSGSGKAMLSRFVARMNGPSIFQIKVSNKYTGDDFDEDSRTVLRRAGFLERMNTLLANAELPGPLEGDEHAALIIAFKEGPQRDGPMLDFHEEIYRWVHAASG</sequence>
<dbReference type="PANTHER" id="PTHR46532">
    <property type="entry name" value="MALE FERTILITY FACTOR KL5"/>
    <property type="match status" value="1"/>
</dbReference>
<comment type="caution">
    <text evidence="2">The sequence shown here is derived from an EMBL/GenBank/DDBJ whole genome shotgun (WGS) entry which is preliminary data.</text>
</comment>
<dbReference type="SUPFAM" id="SSF52540">
    <property type="entry name" value="P-loop containing nucleoside triphosphate hydrolases"/>
    <property type="match status" value="1"/>
</dbReference>
<dbReference type="GO" id="GO:0007018">
    <property type="term" value="P:microtubule-based movement"/>
    <property type="evidence" value="ECO:0007669"/>
    <property type="project" value="InterPro"/>
</dbReference>
<dbReference type="Gene3D" id="3.40.50.300">
    <property type="entry name" value="P-loop containing nucleotide triphosphate hydrolases"/>
    <property type="match status" value="1"/>
</dbReference>